<comment type="similarity">
    <text evidence="2">Belongs to the HPPK family.</text>
</comment>
<comment type="pathway">
    <text evidence="1">Cofactor biosynthesis; tetrahydrofolate biosynthesis; 2-amino-4-hydroxy-6-hydroxymethyl-7,8-dihydropteridine diphosphate from 7,8-dihydroneopterin triphosphate: step 4/4.</text>
</comment>
<comment type="function">
    <text evidence="10">Catalyzes the transfer of pyrophosphate from adenosine triphosphate (ATP) to 6-hydroxymethyl-7,8-dihydropterin, an enzymatic step in folate biosynthesis pathway.</text>
</comment>
<evidence type="ECO:0000256" key="8">
    <source>
        <dbReference type="ARBA" id="ARBA00022840"/>
    </source>
</evidence>
<accession>A0A328YXJ1</accession>
<protein>
    <recommendedName>
        <fullName evidence="4">2-amino-4-hydroxy-6-hydroxymethyldihydropteridine pyrophosphokinase</fullName>
        <ecNumber evidence="3">2.7.6.3</ecNumber>
    </recommendedName>
    <alternativeName>
        <fullName evidence="11">6-hydroxymethyl-7,8-dihydropterin pyrophosphokinase</fullName>
    </alternativeName>
    <alternativeName>
        <fullName evidence="12">7,8-dihydro-6-hydroxymethylpterin-pyrophosphokinase</fullName>
    </alternativeName>
</protein>
<dbReference type="RefSeq" id="WP_211322444.1">
    <property type="nucleotide sequence ID" value="NZ_CBCSGC010000221.1"/>
</dbReference>
<dbReference type="SUPFAM" id="SSF55083">
    <property type="entry name" value="6-hydroxymethyl-7,8-dihydropterin pyrophosphokinase, HPPK"/>
    <property type="match status" value="1"/>
</dbReference>
<dbReference type="GO" id="GO:0003848">
    <property type="term" value="F:2-amino-4-hydroxy-6-hydroxymethyldihydropteridine diphosphokinase activity"/>
    <property type="evidence" value="ECO:0007669"/>
    <property type="project" value="UniProtKB-EC"/>
</dbReference>
<dbReference type="Proteomes" id="UP000248856">
    <property type="component" value="Unassembled WGS sequence"/>
</dbReference>
<dbReference type="Pfam" id="PF01288">
    <property type="entry name" value="HPPK"/>
    <property type="match status" value="1"/>
</dbReference>
<keyword evidence="5" id="KW-0808">Transferase</keyword>
<keyword evidence="6" id="KW-0547">Nucleotide-binding</keyword>
<comment type="caution">
    <text evidence="14">The sequence shown here is derived from an EMBL/GenBank/DDBJ whole genome shotgun (WGS) entry which is preliminary data.</text>
</comment>
<keyword evidence="9" id="KW-0289">Folate biosynthesis</keyword>
<evidence type="ECO:0000259" key="13">
    <source>
        <dbReference type="PROSITE" id="PS00794"/>
    </source>
</evidence>
<evidence type="ECO:0000256" key="10">
    <source>
        <dbReference type="ARBA" id="ARBA00029409"/>
    </source>
</evidence>
<evidence type="ECO:0000313" key="15">
    <source>
        <dbReference type="Proteomes" id="UP000248856"/>
    </source>
</evidence>
<organism evidence="14 15">
    <name type="scientific">Paracidovorax anthurii</name>
    <dbReference type="NCBI Taxonomy" id="78229"/>
    <lineage>
        <taxon>Bacteria</taxon>
        <taxon>Pseudomonadati</taxon>
        <taxon>Pseudomonadota</taxon>
        <taxon>Betaproteobacteria</taxon>
        <taxon>Burkholderiales</taxon>
        <taxon>Comamonadaceae</taxon>
        <taxon>Paracidovorax</taxon>
    </lineage>
</organism>
<evidence type="ECO:0000256" key="1">
    <source>
        <dbReference type="ARBA" id="ARBA00005051"/>
    </source>
</evidence>
<evidence type="ECO:0000256" key="7">
    <source>
        <dbReference type="ARBA" id="ARBA00022777"/>
    </source>
</evidence>
<evidence type="ECO:0000256" key="6">
    <source>
        <dbReference type="ARBA" id="ARBA00022741"/>
    </source>
</evidence>
<dbReference type="PROSITE" id="PS00794">
    <property type="entry name" value="HPPK"/>
    <property type="match status" value="1"/>
</dbReference>
<evidence type="ECO:0000256" key="3">
    <source>
        <dbReference type="ARBA" id="ARBA00013253"/>
    </source>
</evidence>
<name>A0A328YXJ1_9BURK</name>
<keyword evidence="15" id="KW-1185">Reference proteome</keyword>
<dbReference type="InterPro" id="IPR000550">
    <property type="entry name" value="Hppk"/>
</dbReference>
<gene>
    <name evidence="14" type="ORF">AX018_102954</name>
</gene>
<sequence length="180" mass="18453">MSGAASAGPARGAEGREPVPACIGLGANLGDARAALRAAVVALAALPCTRVEAVSSLYASAPVDAQGPDFLNAVARLSTGLSAPALLAALQAIERAAGRERPYRNAPRTLDLDLLLYGQGRIQAPGLEVPHPRIGERAFVLRPLAEVAPQHVQAAHLDRVAGQRVDAVAGPDWARGTGPQ</sequence>
<dbReference type="GO" id="GO:0016301">
    <property type="term" value="F:kinase activity"/>
    <property type="evidence" value="ECO:0007669"/>
    <property type="project" value="UniProtKB-KW"/>
</dbReference>
<dbReference type="EC" id="2.7.6.3" evidence="3"/>
<dbReference type="NCBIfam" id="TIGR01498">
    <property type="entry name" value="folK"/>
    <property type="match status" value="1"/>
</dbReference>
<dbReference type="UniPathway" id="UPA00077">
    <property type="reaction ID" value="UER00155"/>
</dbReference>
<dbReference type="GO" id="GO:0005524">
    <property type="term" value="F:ATP binding"/>
    <property type="evidence" value="ECO:0007669"/>
    <property type="project" value="UniProtKB-KW"/>
</dbReference>
<evidence type="ECO:0000256" key="9">
    <source>
        <dbReference type="ARBA" id="ARBA00022909"/>
    </source>
</evidence>
<dbReference type="PANTHER" id="PTHR43071">
    <property type="entry name" value="2-AMINO-4-HYDROXY-6-HYDROXYMETHYLDIHYDROPTERIDINE PYROPHOSPHOKINASE"/>
    <property type="match status" value="1"/>
</dbReference>
<keyword evidence="7 14" id="KW-0418">Kinase</keyword>
<proteinExistence type="inferred from homology"/>
<dbReference type="Gene3D" id="3.30.70.560">
    <property type="entry name" value="7,8-Dihydro-6-hydroxymethylpterin-pyrophosphokinase HPPK"/>
    <property type="match status" value="1"/>
</dbReference>
<evidence type="ECO:0000256" key="11">
    <source>
        <dbReference type="ARBA" id="ARBA00029766"/>
    </source>
</evidence>
<evidence type="ECO:0000256" key="4">
    <source>
        <dbReference type="ARBA" id="ARBA00016218"/>
    </source>
</evidence>
<dbReference type="AlphaFoldDB" id="A0A328YXJ1"/>
<dbReference type="GO" id="GO:0046656">
    <property type="term" value="P:folic acid biosynthetic process"/>
    <property type="evidence" value="ECO:0007669"/>
    <property type="project" value="UniProtKB-KW"/>
</dbReference>
<evidence type="ECO:0000256" key="5">
    <source>
        <dbReference type="ARBA" id="ARBA00022679"/>
    </source>
</evidence>
<dbReference type="CDD" id="cd00483">
    <property type="entry name" value="HPPK"/>
    <property type="match status" value="1"/>
</dbReference>
<dbReference type="GO" id="GO:0046654">
    <property type="term" value="P:tetrahydrofolate biosynthetic process"/>
    <property type="evidence" value="ECO:0007669"/>
    <property type="project" value="UniProtKB-UniPathway"/>
</dbReference>
<dbReference type="InterPro" id="IPR035907">
    <property type="entry name" value="Hppk_sf"/>
</dbReference>
<keyword evidence="8" id="KW-0067">ATP-binding</keyword>
<evidence type="ECO:0000256" key="12">
    <source>
        <dbReference type="ARBA" id="ARBA00033413"/>
    </source>
</evidence>
<evidence type="ECO:0000313" key="14">
    <source>
        <dbReference type="EMBL" id="RAR78678.1"/>
    </source>
</evidence>
<feature type="domain" description="7,8-dihydro-6-hydroxymethylpterin-pyrophosphokinase" evidence="13">
    <location>
        <begin position="104"/>
        <end position="115"/>
    </location>
</feature>
<dbReference type="PANTHER" id="PTHR43071:SF1">
    <property type="entry name" value="2-AMINO-4-HYDROXY-6-HYDROXYMETHYLDIHYDROPTERIDINE PYROPHOSPHOKINASE"/>
    <property type="match status" value="1"/>
</dbReference>
<reference evidence="14 15" key="1">
    <citation type="submission" date="2018-06" db="EMBL/GenBank/DDBJ databases">
        <title>Genomic Encyclopedia of Archaeal and Bacterial Type Strains, Phase II (KMG-II): from individual species to whole genera.</title>
        <authorList>
            <person name="Goeker M."/>
        </authorList>
    </citation>
    <scope>NUCLEOTIDE SEQUENCE [LARGE SCALE GENOMIC DNA]</scope>
    <source>
        <strain evidence="14 15">CFPB 3232</strain>
    </source>
</reference>
<dbReference type="EMBL" id="QLTA01000029">
    <property type="protein sequence ID" value="RAR78678.1"/>
    <property type="molecule type" value="Genomic_DNA"/>
</dbReference>
<evidence type="ECO:0000256" key="2">
    <source>
        <dbReference type="ARBA" id="ARBA00005810"/>
    </source>
</evidence>